<dbReference type="AlphaFoldDB" id="A0A6P1M3B7"/>
<dbReference type="KEGG" id="taer:GT409_02175"/>
<evidence type="ECO:0000313" key="4">
    <source>
        <dbReference type="EMBL" id="QHI68311.1"/>
    </source>
</evidence>
<keyword evidence="2" id="KW-0560">Oxidoreductase</keyword>
<name>A0A6P1M3B7_9BACT</name>
<evidence type="ECO:0000256" key="2">
    <source>
        <dbReference type="ARBA" id="ARBA00023002"/>
    </source>
</evidence>
<keyword evidence="5" id="KW-1185">Reference proteome</keyword>
<reference evidence="4 5" key="1">
    <citation type="submission" date="2020-01" db="EMBL/GenBank/DDBJ databases">
        <title>Ponticoccus aerotolerans gen. nov., sp. nov., an anaerobic bacterium and proposal of Ponticoccusceae fam. nov., Ponticoccusles ord. nov. and Ponticoccuse classis nov. in the phylum Kiritimatiellaeota.</title>
        <authorList>
            <person name="Zhou L.Y."/>
            <person name="Du Z.J."/>
        </authorList>
    </citation>
    <scope>NUCLEOTIDE SEQUENCE [LARGE SCALE GENOMIC DNA]</scope>
    <source>
        <strain evidence="4 5">S-5007</strain>
    </source>
</reference>
<dbReference type="Gene3D" id="3.50.50.60">
    <property type="entry name" value="FAD/NAD(P)-binding domain"/>
    <property type="match status" value="2"/>
</dbReference>
<dbReference type="PRINTS" id="PR00368">
    <property type="entry name" value="FADPNR"/>
</dbReference>
<dbReference type="EMBL" id="CP047593">
    <property type="protein sequence ID" value="QHI68311.1"/>
    <property type="molecule type" value="Genomic_DNA"/>
</dbReference>
<dbReference type="GO" id="GO:0016491">
    <property type="term" value="F:oxidoreductase activity"/>
    <property type="evidence" value="ECO:0007669"/>
    <property type="project" value="UniProtKB-KW"/>
</dbReference>
<dbReference type="PANTHER" id="PTHR48105">
    <property type="entry name" value="THIOREDOXIN REDUCTASE 1-RELATED-RELATED"/>
    <property type="match status" value="1"/>
</dbReference>
<dbReference type="InterPro" id="IPR036188">
    <property type="entry name" value="FAD/NAD-bd_sf"/>
</dbReference>
<sequence>MCKTVATKHTSTELSGTGSVWVISATVTVKFETPAASRVLDDGAKVSGIEYTDRASGETQTVSADGIFVQIGLVPNSAPFADLVELNSLGEIVVDGHCRTGTTGIYAAGDLTTVPYKQIIIAMGEGAKAGLSVFEDFARGNIAALPR</sequence>
<dbReference type="PRINTS" id="PR00469">
    <property type="entry name" value="PNDRDTASEII"/>
</dbReference>
<dbReference type="InterPro" id="IPR050097">
    <property type="entry name" value="Ferredoxin-NADP_redctase_2"/>
</dbReference>
<feature type="domain" description="FAD/NAD(P)-binding" evidence="3">
    <location>
        <begin position="50"/>
        <end position="126"/>
    </location>
</feature>
<accession>A0A6P1M3B7</accession>
<evidence type="ECO:0000313" key="5">
    <source>
        <dbReference type="Proteomes" id="UP000464954"/>
    </source>
</evidence>
<dbReference type="SUPFAM" id="SSF51905">
    <property type="entry name" value="FAD/NAD(P)-binding domain"/>
    <property type="match status" value="1"/>
</dbReference>
<dbReference type="Proteomes" id="UP000464954">
    <property type="component" value="Chromosome"/>
</dbReference>
<dbReference type="InterPro" id="IPR023753">
    <property type="entry name" value="FAD/NAD-binding_dom"/>
</dbReference>
<evidence type="ECO:0000259" key="3">
    <source>
        <dbReference type="Pfam" id="PF07992"/>
    </source>
</evidence>
<keyword evidence="1" id="KW-0285">Flavoprotein</keyword>
<gene>
    <name evidence="4" type="ORF">GT409_02175</name>
</gene>
<evidence type="ECO:0000256" key="1">
    <source>
        <dbReference type="ARBA" id="ARBA00022630"/>
    </source>
</evidence>
<dbReference type="Pfam" id="PF07992">
    <property type="entry name" value="Pyr_redox_2"/>
    <property type="match status" value="1"/>
</dbReference>
<organism evidence="4 5">
    <name type="scientific">Tichowtungia aerotolerans</name>
    <dbReference type="NCBI Taxonomy" id="2697043"/>
    <lineage>
        <taxon>Bacteria</taxon>
        <taxon>Pseudomonadati</taxon>
        <taxon>Kiritimatiellota</taxon>
        <taxon>Tichowtungiia</taxon>
        <taxon>Tichowtungiales</taxon>
        <taxon>Tichowtungiaceae</taxon>
        <taxon>Tichowtungia</taxon>
    </lineage>
</organism>
<protein>
    <submittedName>
        <fullName evidence="4">FAD-dependent oxidoreductase</fullName>
    </submittedName>
</protein>
<proteinExistence type="predicted"/>